<proteinExistence type="predicted"/>
<feature type="region of interest" description="Disordered" evidence="1">
    <location>
        <begin position="264"/>
        <end position="287"/>
    </location>
</feature>
<dbReference type="EMBL" id="AJVK01073103">
    <property type="status" value="NOT_ANNOTATED_CDS"/>
    <property type="molecule type" value="Genomic_DNA"/>
</dbReference>
<evidence type="ECO:0000313" key="2">
    <source>
        <dbReference type="EnsemblMetazoa" id="PPAI009358-PA"/>
    </source>
</evidence>
<evidence type="ECO:0000313" key="3">
    <source>
        <dbReference type="Proteomes" id="UP000092462"/>
    </source>
</evidence>
<dbReference type="VEuPathDB" id="VectorBase:PPAPM1_012086"/>
<dbReference type="Proteomes" id="UP000092462">
    <property type="component" value="Unassembled WGS sequence"/>
</dbReference>
<sequence length="449" mass="50712">MPELKNRRSAYKGQLTSVKKDLDAISRDPDKLNYTDTAELLFASRYTLNEIEKNYSESAGATKVVIEKQEGSSILDTTVGGSTNHKKLESIKIRPFNGNFSEWPTFKDLFVSLVDEDDSLKPAEKMQYLKTYITGDAQPIIDTLKVCDENYKVAWDLLVKEFDRTPLIVASYVKDFYALSGSSTATVQSIQSIQRKANAIVRALDALDVKNRDPFLIYSVLHKLDDETQAEWAKVVGKNQPTWEKFNDFLADRSYQLRMCQSEPPKITKAAPPQKTQSGKKSKTKATSLNVTEAQKCEFCEQSPHKLFRCRKFLGLDGAGRLAAVKQLKICENCLSDSHKVEHCSYSLCKFCNSKHNRLLHDVLINSNPLNLQNIPSTSGNHVTIRPWMNISNHAIPINCLVMKNITGDQPNWDVKSLKITIPNTFTLADPNWSESQPVDLLIGGQHYW</sequence>
<reference evidence="2" key="1">
    <citation type="submission" date="2022-08" db="UniProtKB">
        <authorList>
            <consortium name="EnsemblMetazoa"/>
        </authorList>
    </citation>
    <scope>IDENTIFICATION</scope>
    <source>
        <strain evidence="2">Israel</strain>
    </source>
</reference>
<protein>
    <submittedName>
        <fullName evidence="2">Uncharacterized protein</fullName>
    </submittedName>
</protein>
<dbReference type="VEuPathDB" id="VectorBase:PPAI009358"/>
<dbReference type="VEuPathDB" id="VectorBase:PPAPM1_003201"/>
<dbReference type="AlphaFoldDB" id="A0A1B0DLW8"/>
<organism evidence="2 3">
    <name type="scientific">Phlebotomus papatasi</name>
    <name type="common">Sandfly</name>
    <dbReference type="NCBI Taxonomy" id="29031"/>
    <lineage>
        <taxon>Eukaryota</taxon>
        <taxon>Metazoa</taxon>
        <taxon>Ecdysozoa</taxon>
        <taxon>Arthropoda</taxon>
        <taxon>Hexapoda</taxon>
        <taxon>Insecta</taxon>
        <taxon>Pterygota</taxon>
        <taxon>Neoptera</taxon>
        <taxon>Endopterygota</taxon>
        <taxon>Diptera</taxon>
        <taxon>Nematocera</taxon>
        <taxon>Psychodoidea</taxon>
        <taxon>Psychodidae</taxon>
        <taxon>Phlebotomus</taxon>
        <taxon>Phlebotomus</taxon>
    </lineage>
</organism>
<dbReference type="EnsemblMetazoa" id="PPAI009358-RA">
    <property type="protein sequence ID" value="PPAI009358-PA"/>
    <property type="gene ID" value="PPAI009358"/>
</dbReference>
<dbReference type="PANTHER" id="PTHR47331">
    <property type="entry name" value="PHD-TYPE DOMAIN-CONTAINING PROTEIN"/>
    <property type="match status" value="1"/>
</dbReference>
<keyword evidence="3" id="KW-1185">Reference proteome</keyword>
<dbReference type="InterPro" id="IPR005312">
    <property type="entry name" value="DUF1759"/>
</dbReference>
<evidence type="ECO:0000256" key="1">
    <source>
        <dbReference type="SAM" id="MobiDB-lite"/>
    </source>
</evidence>
<dbReference type="Pfam" id="PF03564">
    <property type="entry name" value="DUF1759"/>
    <property type="match status" value="1"/>
</dbReference>
<accession>A0A1B0DLW8</accession>
<name>A0A1B0DLW8_PHLPP</name>